<evidence type="ECO:0000256" key="1">
    <source>
        <dbReference type="SAM" id="MobiDB-lite"/>
    </source>
</evidence>
<organism evidence="2 3">
    <name type="scientific">Fonsecaea multimorphosa CBS 102226</name>
    <dbReference type="NCBI Taxonomy" id="1442371"/>
    <lineage>
        <taxon>Eukaryota</taxon>
        <taxon>Fungi</taxon>
        <taxon>Dikarya</taxon>
        <taxon>Ascomycota</taxon>
        <taxon>Pezizomycotina</taxon>
        <taxon>Eurotiomycetes</taxon>
        <taxon>Chaetothyriomycetidae</taxon>
        <taxon>Chaetothyriales</taxon>
        <taxon>Herpotrichiellaceae</taxon>
        <taxon>Fonsecaea</taxon>
    </lineage>
</organism>
<gene>
    <name evidence="2" type="ORF">Z520_09994</name>
</gene>
<evidence type="ECO:0000313" key="3">
    <source>
        <dbReference type="Proteomes" id="UP000053411"/>
    </source>
</evidence>
<accession>A0A0D2JUS9</accession>
<dbReference type="EMBL" id="KN848088">
    <property type="protein sequence ID" value="KIX94284.1"/>
    <property type="molecule type" value="Genomic_DNA"/>
</dbReference>
<feature type="compositionally biased region" description="Basic and acidic residues" evidence="1">
    <location>
        <begin position="178"/>
        <end position="192"/>
    </location>
</feature>
<proteinExistence type="predicted"/>
<dbReference type="RefSeq" id="XP_016628407.1">
    <property type="nucleotide sequence ID" value="XM_016780488.1"/>
</dbReference>
<reference evidence="2 3" key="1">
    <citation type="submission" date="2015-01" db="EMBL/GenBank/DDBJ databases">
        <title>The Genome Sequence of Fonsecaea multimorphosa CBS 102226.</title>
        <authorList>
            <consortium name="The Broad Institute Genomics Platform"/>
            <person name="Cuomo C."/>
            <person name="de Hoog S."/>
            <person name="Gorbushina A."/>
            <person name="Stielow B."/>
            <person name="Teixiera M."/>
            <person name="Abouelleil A."/>
            <person name="Chapman S.B."/>
            <person name="Priest M."/>
            <person name="Young S.K."/>
            <person name="Wortman J."/>
            <person name="Nusbaum C."/>
            <person name="Birren B."/>
        </authorList>
    </citation>
    <scope>NUCLEOTIDE SEQUENCE [LARGE SCALE GENOMIC DNA]</scope>
    <source>
        <strain evidence="2 3">CBS 102226</strain>
    </source>
</reference>
<evidence type="ECO:0000313" key="2">
    <source>
        <dbReference type="EMBL" id="KIX94284.1"/>
    </source>
</evidence>
<protein>
    <submittedName>
        <fullName evidence="2">Uncharacterized protein</fullName>
    </submittedName>
</protein>
<dbReference type="OrthoDB" id="4156205at2759"/>
<sequence length="286" mass="32169">MPHKSVRRTLGFTPHDLYREYWHPDRDNIFREKCKVLCREQKILICELLDSAPSSSARNASTSSSTSPPKWLSFSTIRRLFKERTRTCSVQTASSKGHQQPNEDQRYKIIGKIHPDDKSTGVFKGVPAALMALESPAQCPPGLILDVRNYLAERPHGKEWRIRGALPKSGQAPSITTRTDRGQPLHSREAATAKDSLPQIADSSDARDQRRFVLLEHRVRCNCEESFHPRHRLRIFYKPGYTPDPQKIAEAKKRAERNRDVDWVVTSAATNAAVCSAAVAVCAAGC</sequence>
<dbReference type="VEuPathDB" id="FungiDB:Z520_09994"/>
<dbReference type="Proteomes" id="UP000053411">
    <property type="component" value="Unassembled WGS sequence"/>
</dbReference>
<dbReference type="AlphaFoldDB" id="A0A0D2JUS9"/>
<feature type="region of interest" description="Disordered" evidence="1">
    <location>
        <begin position="164"/>
        <end position="204"/>
    </location>
</feature>
<dbReference type="GeneID" id="27715740"/>
<name>A0A0D2JUS9_9EURO</name>
<keyword evidence="3" id="KW-1185">Reference proteome</keyword>